<protein>
    <submittedName>
        <fullName evidence="2">Nucleotidyltransferase</fullName>
    </submittedName>
</protein>
<dbReference type="SUPFAM" id="SSF53448">
    <property type="entry name" value="Nucleotide-diphospho-sugar transferases"/>
    <property type="match status" value="1"/>
</dbReference>
<evidence type="ECO:0000313" key="2">
    <source>
        <dbReference type="EMBL" id="GAA4779583.1"/>
    </source>
</evidence>
<dbReference type="RefSeq" id="WP_345229909.1">
    <property type="nucleotide sequence ID" value="NZ_BAABIQ010000003.1"/>
</dbReference>
<proteinExistence type="predicted"/>
<evidence type="ECO:0000313" key="3">
    <source>
        <dbReference type="Proteomes" id="UP001501411"/>
    </source>
</evidence>
<dbReference type="InterPro" id="IPR005835">
    <property type="entry name" value="NTP_transferase_dom"/>
</dbReference>
<organism evidence="2 3">
    <name type="scientific">Olivibacter ginsenosidimutans</name>
    <dbReference type="NCBI Taxonomy" id="1176537"/>
    <lineage>
        <taxon>Bacteria</taxon>
        <taxon>Pseudomonadati</taxon>
        <taxon>Bacteroidota</taxon>
        <taxon>Sphingobacteriia</taxon>
        <taxon>Sphingobacteriales</taxon>
        <taxon>Sphingobacteriaceae</taxon>
        <taxon>Olivibacter</taxon>
    </lineage>
</organism>
<accession>A0ABP9AED3</accession>
<evidence type="ECO:0000259" key="1">
    <source>
        <dbReference type="Pfam" id="PF00483"/>
    </source>
</evidence>
<reference evidence="3" key="1">
    <citation type="journal article" date="2019" name="Int. J. Syst. Evol. Microbiol.">
        <title>The Global Catalogue of Microorganisms (GCM) 10K type strain sequencing project: providing services to taxonomists for standard genome sequencing and annotation.</title>
        <authorList>
            <consortium name="The Broad Institute Genomics Platform"/>
            <consortium name="The Broad Institute Genome Sequencing Center for Infectious Disease"/>
            <person name="Wu L."/>
            <person name="Ma J."/>
        </authorList>
    </citation>
    <scope>NUCLEOTIDE SEQUENCE [LARGE SCALE GENOMIC DNA]</scope>
    <source>
        <strain evidence="3">JCM 18200</strain>
    </source>
</reference>
<gene>
    <name evidence="2" type="ORF">GCM10023231_02910</name>
</gene>
<dbReference type="Pfam" id="PF00483">
    <property type="entry name" value="NTP_transferase"/>
    <property type="match status" value="1"/>
</dbReference>
<comment type="caution">
    <text evidence="2">The sequence shown here is derived from an EMBL/GenBank/DDBJ whole genome shotgun (WGS) entry which is preliminary data.</text>
</comment>
<name>A0ABP9AED3_9SPHI</name>
<sequence length="307" mass="34558">MRKPTLVILAAGMASRYGGNKQIDGFGPNNETILEYSIYDAIRCGYGKVCFIIRKEHQEIFEERFGKRLSGLTEVAYAFQEPQVEEYGFNEIIPREKPWGTGHALLAARKIVQENFCVINADDFYGKVAYQQMFNFLLNEATDDTFALLGYTISQTLSDSGPVTRGVCKVGDGGLLERLDERAKVYRDQDRHIVFEKIDGEPGHLNDDDLVSMNFWGFTPAIFDLLEPLFKTFISANKHHPKAEFLIPEAAQQLLQQGKAAFKVLPVNTPCFGVTYQEDKPLVKEALAQLIVDGAYPNNLWKTVSTV</sequence>
<dbReference type="Gene3D" id="3.90.550.10">
    <property type="entry name" value="Spore Coat Polysaccharide Biosynthesis Protein SpsA, Chain A"/>
    <property type="match status" value="1"/>
</dbReference>
<feature type="domain" description="Nucleotidyl transferase" evidence="1">
    <location>
        <begin position="30"/>
        <end position="225"/>
    </location>
</feature>
<dbReference type="EMBL" id="BAABIQ010000003">
    <property type="protein sequence ID" value="GAA4779583.1"/>
    <property type="molecule type" value="Genomic_DNA"/>
</dbReference>
<keyword evidence="3" id="KW-1185">Reference proteome</keyword>
<dbReference type="InterPro" id="IPR029044">
    <property type="entry name" value="Nucleotide-diphossugar_trans"/>
</dbReference>
<dbReference type="Proteomes" id="UP001501411">
    <property type="component" value="Unassembled WGS sequence"/>
</dbReference>